<name>A0A0E9XJ68_ANGAN</name>
<sequence length="30" mass="3725">MTWTNNEYVSERQMKSLKFTEKTEAHMKEF</sequence>
<evidence type="ECO:0000313" key="1">
    <source>
        <dbReference type="EMBL" id="JAI01871.1"/>
    </source>
</evidence>
<dbReference type="AlphaFoldDB" id="A0A0E9XJ68"/>
<dbReference type="EMBL" id="GBXM01006707">
    <property type="protein sequence ID" value="JAI01871.1"/>
    <property type="molecule type" value="Transcribed_RNA"/>
</dbReference>
<accession>A0A0E9XJ68</accession>
<proteinExistence type="predicted"/>
<reference evidence="1" key="2">
    <citation type="journal article" date="2015" name="Fish Shellfish Immunol.">
        <title>Early steps in the European eel (Anguilla anguilla)-Vibrio vulnificus interaction in the gills: Role of the RtxA13 toxin.</title>
        <authorList>
            <person name="Callol A."/>
            <person name="Pajuelo D."/>
            <person name="Ebbesson L."/>
            <person name="Teles M."/>
            <person name="MacKenzie S."/>
            <person name="Amaro C."/>
        </authorList>
    </citation>
    <scope>NUCLEOTIDE SEQUENCE</scope>
</reference>
<organism evidence="1">
    <name type="scientific">Anguilla anguilla</name>
    <name type="common">European freshwater eel</name>
    <name type="synonym">Muraena anguilla</name>
    <dbReference type="NCBI Taxonomy" id="7936"/>
    <lineage>
        <taxon>Eukaryota</taxon>
        <taxon>Metazoa</taxon>
        <taxon>Chordata</taxon>
        <taxon>Craniata</taxon>
        <taxon>Vertebrata</taxon>
        <taxon>Euteleostomi</taxon>
        <taxon>Actinopterygii</taxon>
        <taxon>Neopterygii</taxon>
        <taxon>Teleostei</taxon>
        <taxon>Anguilliformes</taxon>
        <taxon>Anguillidae</taxon>
        <taxon>Anguilla</taxon>
    </lineage>
</organism>
<protein>
    <submittedName>
        <fullName evidence="1">Uncharacterized protein</fullName>
    </submittedName>
</protein>
<reference evidence="1" key="1">
    <citation type="submission" date="2014-11" db="EMBL/GenBank/DDBJ databases">
        <authorList>
            <person name="Amaro Gonzalez C."/>
        </authorList>
    </citation>
    <scope>NUCLEOTIDE SEQUENCE</scope>
</reference>